<evidence type="ECO:0000256" key="2">
    <source>
        <dbReference type="ARBA" id="ARBA00022840"/>
    </source>
</evidence>
<dbReference type="Pfam" id="PF08433">
    <property type="entry name" value="KTI12"/>
    <property type="match status" value="1"/>
</dbReference>
<dbReference type="InterPro" id="IPR013641">
    <property type="entry name" value="KTI12/PSTK"/>
</dbReference>
<evidence type="ECO:0000313" key="6">
    <source>
        <dbReference type="Proteomes" id="UP000189580"/>
    </source>
</evidence>
<dbReference type="InterPro" id="IPR027417">
    <property type="entry name" value="P-loop_NTPase"/>
</dbReference>
<dbReference type="PANTHER" id="PTHR12435">
    <property type="match status" value="1"/>
</dbReference>
<evidence type="ECO:0000256" key="4">
    <source>
        <dbReference type="ARBA" id="ARBA00063730"/>
    </source>
</evidence>
<dbReference type="EMBL" id="CP014502">
    <property type="protein sequence ID" value="ANB13872.1"/>
    <property type="molecule type" value="Genomic_DNA"/>
</dbReference>
<dbReference type="RefSeq" id="XP_018736349.1">
    <property type="nucleotide sequence ID" value="XM_018881919.1"/>
</dbReference>
<dbReference type="Gene3D" id="3.40.50.300">
    <property type="entry name" value="P-loop containing nucleotide triphosphate hydrolases"/>
    <property type="match status" value="1"/>
</dbReference>
<sequence length="283" mass="31768">MPLITVSGLPSSGKTTRALQLKAGLERKIAEVNSDLTVYLINDESLSISKETYRELHSEKATRGAQISAVKRHLGKNTIVIFDNLSYIKGFRYQLFCEAKALSTNACLVHVGAPKDMCVAWNKSRPEGEAWPEDLFDALVFRYEEPNPMSRWDSPLFPIAHEDTEADIPIDEIWDTLVLRKPKPPNAATVLKPVTAGNYLTELDKITTSVVNEIIDLHKTSPGGLVKLDAYDPVVQLPMRLTVASLNRIRRNFVTINKMKPIEVSRIRPHFIEFAIKNLSADM</sequence>
<dbReference type="GeneID" id="30036997"/>
<evidence type="ECO:0000256" key="3">
    <source>
        <dbReference type="ARBA" id="ARBA00025768"/>
    </source>
</evidence>
<name>A0A167EBI2_9ASCO</name>
<dbReference type="OrthoDB" id="9972657at2759"/>
<dbReference type="GO" id="GO:0006357">
    <property type="term" value="P:regulation of transcription by RNA polymerase II"/>
    <property type="evidence" value="ECO:0007669"/>
    <property type="project" value="UniProtKB-ARBA"/>
</dbReference>
<comment type="subunit">
    <text evidence="4">Interacts with the elongator complex.</text>
</comment>
<dbReference type="KEGG" id="slb:AWJ20_4823"/>
<keyword evidence="6" id="KW-1185">Reference proteome</keyword>
<evidence type="ECO:0000256" key="1">
    <source>
        <dbReference type="ARBA" id="ARBA00022741"/>
    </source>
</evidence>
<accession>A0A167EBI2</accession>
<keyword evidence="1" id="KW-0547">Nucleotide-binding</keyword>
<reference evidence="5 6" key="1">
    <citation type="submission" date="2016-02" db="EMBL/GenBank/DDBJ databases">
        <title>Complete genome sequence and transcriptome regulation of the pentose utilising yeast Sugiyamaella lignohabitans.</title>
        <authorList>
            <person name="Bellasio M."/>
            <person name="Peymann A."/>
            <person name="Valli M."/>
            <person name="Sipitzky M."/>
            <person name="Graf A."/>
            <person name="Sauer M."/>
            <person name="Marx H."/>
            <person name="Mattanovich D."/>
        </authorList>
    </citation>
    <scope>NUCLEOTIDE SEQUENCE [LARGE SCALE GENOMIC DNA]</scope>
    <source>
        <strain evidence="5 6">CBS 10342</strain>
    </source>
</reference>
<proteinExistence type="inferred from homology"/>
<protein>
    <submittedName>
        <fullName evidence="5">Kti12p</fullName>
    </submittedName>
</protein>
<dbReference type="AlphaFoldDB" id="A0A167EBI2"/>
<comment type="similarity">
    <text evidence="3">Belongs to the KTI12 family.</text>
</comment>
<dbReference type="FunFam" id="3.40.50.300:FF:000827">
    <property type="entry name" value="KTI12 chromatin-associated homolog"/>
    <property type="match status" value="1"/>
</dbReference>
<dbReference type="GO" id="GO:0006400">
    <property type="term" value="P:tRNA modification"/>
    <property type="evidence" value="ECO:0007669"/>
    <property type="project" value="UniProtKB-ARBA"/>
</dbReference>
<evidence type="ECO:0000313" key="5">
    <source>
        <dbReference type="EMBL" id="ANB13872.1"/>
    </source>
</evidence>
<dbReference type="Proteomes" id="UP000189580">
    <property type="component" value="Chromosome d"/>
</dbReference>
<dbReference type="GO" id="GO:0005524">
    <property type="term" value="F:ATP binding"/>
    <property type="evidence" value="ECO:0007669"/>
    <property type="project" value="UniProtKB-KW"/>
</dbReference>
<dbReference type="SUPFAM" id="SSF52540">
    <property type="entry name" value="P-loop containing nucleoside triphosphate hydrolases"/>
    <property type="match status" value="1"/>
</dbReference>
<gene>
    <name evidence="5" type="primary">KTI12</name>
    <name evidence="5" type="ORF">AWJ20_4823</name>
</gene>
<keyword evidence="2" id="KW-0067">ATP-binding</keyword>
<organism evidence="5 6">
    <name type="scientific">Sugiyamaella lignohabitans</name>
    <dbReference type="NCBI Taxonomy" id="796027"/>
    <lineage>
        <taxon>Eukaryota</taxon>
        <taxon>Fungi</taxon>
        <taxon>Dikarya</taxon>
        <taxon>Ascomycota</taxon>
        <taxon>Saccharomycotina</taxon>
        <taxon>Dipodascomycetes</taxon>
        <taxon>Dipodascales</taxon>
        <taxon>Trichomonascaceae</taxon>
        <taxon>Sugiyamaella</taxon>
    </lineage>
</organism>